<proteinExistence type="predicted"/>
<name>A0A0J6FRU5_COCPO</name>
<dbReference type="VEuPathDB" id="FungiDB:CPAG_08085"/>
<dbReference type="Proteomes" id="UP000054567">
    <property type="component" value="Unassembled WGS sequence"/>
</dbReference>
<sequence length="195" mass="21308">MRILVFAFGREYHSLVLTVILIGEGQGEGGMECSQPPLCYICIPNIRRHSQENAPGEQPAPAGHLHKSGQTMSRSSCVVGWMHSTAGSYWNGSEHVLSWAVPELTKPSFACHDKSFFTTLFACGQRLPVLSTPTLLTHSPTDTPLRGQPAPNRTAAFRGRGDPAVVLVRRITQTVPFVLLLFATESSRLPPSPEF</sequence>
<evidence type="ECO:0000313" key="2">
    <source>
        <dbReference type="Proteomes" id="UP000054567"/>
    </source>
</evidence>
<dbReference type="EMBL" id="DS268113">
    <property type="protein sequence ID" value="KMM71784.1"/>
    <property type="molecule type" value="Genomic_DNA"/>
</dbReference>
<evidence type="ECO:0000313" key="1">
    <source>
        <dbReference type="EMBL" id="KMM71784.1"/>
    </source>
</evidence>
<reference evidence="1 2" key="1">
    <citation type="submission" date="2007-06" db="EMBL/GenBank/DDBJ databases">
        <title>The Genome Sequence of Coccidioides posadasii RMSCC_3488.</title>
        <authorList>
            <consortium name="Coccidioides Genome Resources Consortium"/>
            <consortium name="The Broad Institute Genome Sequencing Platform"/>
            <person name="Henn M.R."/>
            <person name="Sykes S."/>
            <person name="Young S."/>
            <person name="Jaffe D."/>
            <person name="Berlin A."/>
            <person name="Alvarez P."/>
            <person name="Butler J."/>
            <person name="Gnerre S."/>
            <person name="Grabherr M."/>
            <person name="Mauceli E."/>
            <person name="Brockman W."/>
            <person name="Kodira C."/>
            <person name="Alvarado L."/>
            <person name="Zeng Q."/>
            <person name="Crawford M."/>
            <person name="Antoine C."/>
            <person name="Devon K."/>
            <person name="Galgiani J."/>
            <person name="Orsborn K."/>
            <person name="Lewis M.L."/>
            <person name="Nusbaum C."/>
            <person name="Galagan J."/>
            <person name="Birren B."/>
        </authorList>
    </citation>
    <scope>NUCLEOTIDE SEQUENCE [LARGE SCALE GENOMIC DNA]</scope>
    <source>
        <strain evidence="1 2">RMSCC 3488</strain>
    </source>
</reference>
<protein>
    <submittedName>
        <fullName evidence="1">Uncharacterized protein</fullName>
    </submittedName>
</protein>
<dbReference type="AlphaFoldDB" id="A0A0J6FRU5"/>
<reference evidence="2" key="3">
    <citation type="journal article" date="2010" name="Genome Res.">
        <title>Population genomic sequencing of Coccidioides fungi reveals recent hybridization and transposon control.</title>
        <authorList>
            <person name="Neafsey D.E."/>
            <person name="Barker B.M."/>
            <person name="Sharpton T.J."/>
            <person name="Stajich J.E."/>
            <person name="Park D.J."/>
            <person name="Whiston E."/>
            <person name="Hung C.-Y."/>
            <person name="McMahan C."/>
            <person name="White J."/>
            <person name="Sykes S."/>
            <person name="Heiman D."/>
            <person name="Young S."/>
            <person name="Zeng Q."/>
            <person name="Abouelleil A."/>
            <person name="Aftuck L."/>
            <person name="Bessette D."/>
            <person name="Brown A."/>
            <person name="FitzGerald M."/>
            <person name="Lui A."/>
            <person name="Macdonald J.P."/>
            <person name="Priest M."/>
            <person name="Orbach M.J."/>
            <person name="Galgiani J.N."/>
            <person name="Kirkland T.N."/>
            <person name="Cole G.T."/>
            <person name="Birren B.W."/>
            <person name="Henn M.R."/>
            <person name="Taylor J.W."/>
            <person name="Rounsley S.D."/>
        </authorList>
    </citation>
    <scope>NUCLEOTIDE SEQUENCE [LARGE SCALE GENOMIC DNA]</scope>
    <source>
        <strain evidence="2">RMSCC 3488</strain>
    </source>
</reference>
<reference evidence="2" key="2">
    <citation type="journal article" date="2009" name="Genome Res.">
        <title>Comparative genomic analyses of the human fungal pathogens Coccidioides and their relatives.</title>
        <authorList>
            <person name="Sharpton T.J."/>
            <person name="Stajich J.E."/>
            <person name="Rounsley S.D."/>
            <person name="Gardner M.J."/>
            <person name="Wortman J.R."/>
            <person name="Jordar V.S."/>
            <person name="Maiti R."/>
            <person name="Kodira C.D."/>
            <person name="Neafsey D.E."/>
            <person name="Zeng Q."/>
            <person name="Hung C.-Y."/>
            <person name="McMahan C."/>
            <person name="Muszewska A."/>
            <person name="Grynberg M."/>
            <person name="Mandel M.A."/>
            <person name="Kellner E.M."/>
            <person name="Barker B.M."/>
            <person name="Galgiani J.N."/>
            <person name="Orbach M.J."/>
            <person name="Kirkland T.N."/>
            <person name="Cole G.T."/>
            <person name="Henn M.R."/>
            <person name="Birren B.W."/>
            <person name="Taylor J.W."/>
        </authorList>
    </citation>
    <scope>NUCLEOTIDE SEQUENCE [LARGE SCALE GENOMIC DNA]</scope>
    <source>
        <strain evidence="2">RMSCC 3488</strain>
    </source>
</reference>
<accession>A0A0J6FRU5</accession>
<gene>
    <name evidence="1" type="ORF">CPAG_08085</name>
</gene>
<organism evidence="1 2">
    <name type="scientific">Coccidioides posadasii RMSCC 3488</name>
    <dbReference type="NCBI Taxonomy" id="454284"/>
    <lineage>
        <taxon>Eukaryota</taxon>
        <taxon>Fungi</taxon>
        <taxon>Dikarya</taxon>
        <taxon>Ascomycota</taxon>
        <taxon>Pezizomycotina</taxon>
        <taxon>Eurotiomycetes</taxon>
        <taxon>Eurotiomycetidae</taxon>
        <taxon>Onygenales</taxon>
        <taxon>Onygenaceae</taxon>
        <taxon>Coccidioides</taxon>
    </lineage>
</organism>